<dbReference type="EMBL" id="WHVB01000024">
    <property type="protein sequence ID" value="KAF8471006.1"/>
    <property type="molecule type" value="Genomic_DNA"/>
</dbReference>
<evidence type="ECO:0000256" key="1">
    <source>
        <dbReference type="SAM" id="MobiDB-lite"/>
    </source>
</evidence>
<feature type="region of interest" description="Disordered" evidence="1">
    <location>
        <begin position="91"/>
        <end position="167"/>
    </location>
</feature>
<feature type="non-terminal residue" evidence="2">
    <location>
        <position position="1"/>
    </location>
</feature>
<comment type="caution">
    <text evidence="2">The sequence shown here is derived from an EMBL/GenBank/DDBJ whole genome shotgun (WGS) entry which is preliminary data.</text>
</comment>
<feature type="compositionally biased region" description="Polar residues" evidence="1">
    <location>
        <begin position="130"/>
        <end position="139"/>
    </location>
</feature>
<accession>A0A9P5MQT9</accession>
<feature type="region of interest" description="Disordered" evidence="1">
    <location>
        <begin position="1"/>
        <end position="40"/>
    </location>
</feature>
<reference evidence="2" key="2">
    <citation type="journal article" date="2020" name="Nat. Commun.">
        <title>Large-scale genome sequencing of mycorrhizal fungi provides insights into the early evolution of symbiotic traits.</title>
        <authorList>
            <person name="Miyauchi S."/>
            <person name="Kiss E."/>
            <person name="Kuo A."/>
            <person name="Drula E."/>
            <person name="Kohler A."/>
            <person name="Sanchez-Garcia M."/>
            <person name="Morin E."/>
            <person name="Andreopoulos B."/>
            <person name="Barry K.W."/>
            <person name="Bonito G."/>
            <person name="Buee M."/>
            <person name="Carver A."/>
            <person name="Chen C."/>
            <person name="Cichocki N."/>
            <person name="Clum A."/>
            <person name="Culley D."/>
            <person name="Crous P.W."/>
            <person name="Fauchery L."/>
            <person name="Girlanda M."/>
            <person name="Hayes R.D."/>
            <person name="Keri Z."/>
            <person name="LaButti K."/>
            <person name="Lipzen A."/>
            <person name="Lombard V."/>
            <person name="Magnuson J."/>
            <person name="Maillard F."/>
            <person name="Murat C."/>
            <person name="Nolan M."/>
            <person name="Ohm R.A."/>
            <person name="Pangilinan J."/>
            <person name="Pereira M.F."/>
            <person name="Perotto S."/>
            <person name="Peter M."/>
            <person name="Pfister S."/>
            <person name="Riley R."/>
            <person name="Sitrit Y."/>
            <person name="Stielow J.B."/>
            <person name="Szollosi G."/>
            <person name="Zifcakova L."/>
            <person name="Stursova M."/>
            <person name="Spatafora J.W."/>
            <person name="Tedersoo L."/>
            <person name="Vaario L.M."/>
            <person name="Yamada A."/>
            <person name="Yan M."/>
            <person name="Wang P."/>
            <person name="Xu J."/>
            <person name="Bruns T."/>
            <person name="Baldrian P."/>
            <person name="Vilgalys R."/>
            <person name="Dunand C."/>
            <person name="Henrissat B."/>
            <person name="Grigoriev I.V."/>
            <person name="Hibbett D."/>
            <person name="Nagy L.G."/>
            <person name="Martin F.M."/>
        </authorList>
    </citation>
    <scope>NUCLEOTIDE SEQUENCE</scope>
    <source>
        <strain evidence="2">Prilba</strain>
    </source>
</reference>
<gene>
    <name evidence="2" type="ORF">DFH94DRAFT_770683</name>
</gene>
<evidence type="ECO:0000313" key="2">
    <source>
        <dbReference type="EMBL" id="KAF8471006.1"/>
    </source>
</evidence>
<proteinExistence type="predicted"/>
<feature type="compositionally biased region" description="Polar residues" evidence="1">
    <location>
        <begin position="18"/>
        <end position="40"/>
    </location>
</feature>
<dbReference type="Proteomes" id="UP000759537">
    <property type="component" value="Unassembled WGS sequence"/>
</dbReference>
<organism evidence="2 3">
    <name type="scientific">Russula ochroleuca</name>
    <dbReference type="NCBI Taxonomy" id="152965"/>
    <lineage>
        <taxon>Eukaryota</taxon>
        <taxon>Fungi</taxon>
        <taxon>Dikarya</taxon>
        <taxon>Basidiomycota</taxon>
        <taxon>Agaricomycotina</taxon>
        <taxon>Agaricomycetes</taxon>
        <taxon>Russulales</taxon>
        <taxon>Russulaceae</taxon>
        <taxon>Russula</taxon>
    </lineage>
</organism>
<dbReference type="AlphaFoldDB" id="A0A9P5MQT9"/>
<reference evidence="2" key="1">
    <citation type="submission" date="2019-10" db="EMBL/GenBank/DDBJ databases">
        <authorList>
            <consortium name="DOE Joint Genome Institute"/>
            <person name="Kuo A."/>
            <person name="Miyauchi S."/>
            <person name="Kiss E."/>
            <person name="Drula E."/>
            <person name="Kohler A."/>
            <person name="Sanchez-Garcia M."/>
            <person name="Andreopoulos B."/>
            <person name="Barry K.W."/>
            <person name="Bonito G."/>
            <person name="Buee M."/>
            <person name="Carver A."/>
            <person name="Chen C."/>
            <person name="Cichocki N."/>
            <person name="Clum A."/>
            <person name="Culley D."/>
            <person name="Crous P.W."/>
            <person name="Fauchery L."/>
            <person name="Girlanda M."/>
            <person name="Hayes R."/>
            <person name="Keri Z."/>
            <person name="LaButti K."/>
            <person name="Lipzen A."/>
            <person name="Lombard V."/>
            <person name="Magnuson J."/>
            <person name="Maillard F."/>
            <person name="Morin E."/>
            <person name="Murat C."/>
            <person name="Nolan M."/>
            <person name="Ohm R."/>
            <person name="Pangilinan J."/>
            <person name="Pereira M."/>
            <person name="Perotto S."/>
            <person name="Peter M."/>
            <person name="Riley R."/>
            <person name="Sitrit Y."/>
            <person name="Stielow B."/>
            <person name="Szollosi G."/>
            <person name="Zifcakova L."/>
            <person name="Stursova M."/>
            <person name="Spatafora J.W."/>
            <person name="Tedersoo L."/>
            <person name="Vaario L.-M."/>
            <person name="Yamada A."/>
            <person name="Yan M."/>
            <person name="Wang P."/>
            <person name="Xu J."/>
            <person name="Bruns T."/>
            <person name="Baldrian P."/>
            <person name="Vilgalys R."/>
            <person name="Henrissat B."/>
            <person name="Grigoriev I.V."/>
            <person name="Hibbett D."/>
            <person name="Nagy L.G."/>
            <person name="Martin F.M."/>
        </authorList>
    </citation>
    <scope>NUCLEOTIDE SEQUENCE</scope>
    <source>
        <strain evidence="2">Prilba</strain>
    </source>
</reference>
<feature type="compositionally biased region" description="Basic and acidic residues" evidence="1">
    <location>
        <begin position="141"/>
        <end position="167"/>
    </location>
</feature>
<evidence type="ECO:0000313" key="3">
    <source>
        <dbReference type="Proteomes" id="UP000759537"/>
    </source>
</evidence>
<protein>
    <submittedName>
        <fullName evidence="2">Uncharacterized protein</fullName>
    </submittedName>
</protein>
<sequence>MDPHLIPGPLSHSHRSARNPSHNDSASRSQAGSFLGNIQSNGPEEGLNVYGSSLYPPHLFPLDYGYRNPSISNIPIHPPVLPLEGISLTHGQATDSPFPDGTNPLRADWEGANRRVSPPFTSPFPPPSAESHSQMQESGVQDDHADARSSHEQVEDTTPKRLTKKEREMLRKRAQRLNDIREFRKICELLEIQEGPKNTLVHRIRVSVQKLVKQCKHESKRQCRLEEREAGAAVVREELAQLSAEMYTASFSDINVHTYLGGSDTGATRVHGLGSMGRELDEWH</sequence>
<name>A0A9P5MQT9_9AGAM</name>
<keyword evidence="3" id="KW-1185">Reference proteome</keyword>